<evidence type="ECO:0000256" key="1">
    <source>
        <dbReference type="SAM" id="Phobius"/>
    </source>
</evidence>
<sequence length="433" mass="50638">MIGDLIGLSLLLSIFLTTFNRGFFTFPSFFLVLFLTVILLKLYFQNLKTDVPTFKNNLKYIFLISYLLFLYFSQGIYQINLVPALLIDLLPLFFLPFLYLFIFKSDQQNKNRQIFWLFILLAITLRILTIIASPQPVIDVFVILKEAPLKLLSGINPYNTVYSRVYQGSITDYYPYWPYSFLISLPFVLFFKDPRVLLFLADIMTGILIYLWAGKNLQAKLLSLIYLFRPNSLFIIEQSWLTPLLSLLTLILFWTFSKTKHYLAGILMGILSGIQPLFLALIPLTFRLWRKKIRIAVTALLTCLLAVTPFFLWQPVSFIDKTILVYFKPLAELKTIPVHLSLNINTFFYTITGNDIPQLLSLGFLLILLIYLFRRGYRIIKSNSADFFPKQILLTTVFFYLFYLLFRQSFINYYYYAGSLVIFFIVFLSASDK</sequence>
<dbReference type="Proteomes" id="UP000176665">
    <property type="component" value="Unassembled WGS sequence"/>
</dbReference>
<dbReference type="EMBL" id="MFJA01000056">
    <property type="protein sequence ID" value="OGG02707.1"/>
    <property type="molecule type" value="Genomic_DNA"/>
</dbReference>
<feature type="transmembrane region" description="Helical" evidence="1">
    <location>
        <begin position="56"/>
        <end position="73"/>
    </location>
</feature>
<evidence type="ECO:0008006" key="4">
    <source>
        <dbReference type="Google" id="ProtNLM"/>
    </source>
</evidence>
<evidence type="ECO:0000313" key="3">
    <source>
        <dbReference type="Proteomes" id="UP000176665"/>
    </source>
</evidence>
<keyword evidence="1" id="KW-0812">Transmembrane</keyword>
<keyword evidence="1" id="KW-1133">Transmembrane helix</keyword>
<feature type="transmembrane region" description="Helical" evidence="1">
    <location>
        <begin position="23"/>
        <end position="44"/>
    </location>
</feature>
<evidence type="ECO:0000313" key="2">
    <source>
        <dbReference type="EMBL" id="OGG02707.1"/>
    </source>
</evidence>
<gene>
    <name evidence="2" type="ORF">A2W14_07375</name>
</gene>
<feature type="transmembrane region" description="Helical" evidence="1">
    <location>
        <begin position="412"/>
        <end position="430"/>
    </location>
</feature>
<feature type="transmembrane region" description="Helical" evidence="1">
    <location>
        <begin position="356"/>
        <end position="373"/>
    </location>
</feature>
<comment type="caution">
    <text evidence="2">The sequence shown here is derived from an EMBL/GenBank/DDBJ whole genome shotgun (WGS) entry which is preliminary data.</text>
</comment>
<feature type="transmembrane region" description="Helical" evidence="1">
    <location>
        <begin position="79"/>
        <end position="102"/>
    </location>
</feature>
<feature type="transmembrane region" description="Helical" evidence="1">
    <location>
        <begin position="385"/>
        <end position="406"/>
    </location>
</feature>
<feature type="transmembrane region" description="Helical" evidence="1">
    <location>
        <begin position="114"/>
        <end position="132"/>
    </location>
</feature>
<protein>
    <recommendedName>
        <fullName evidence="4">Glycosyltransferase RgtA/B/C/D-like domain-containing protein</fullName>
    </recommendedName>
</protein>
<dbReference type="AlphaFoldDB" id="A0A1F5YRV2"/>
<feature type="transmembrane region" description="Helical" evidence="1">
    <location>
        <begin position="262"/>
        <end position="286"/>
    </location>
</feature>
<feature type="transmembrane region" description="Helical" evidence="1">
    <location>
        <begin position="293"/>
        <end position="313"/>
    </location>
</feature>
<keyword evidence="1" id="KW-0472">Membrane</keyword>
<proteinExistence type="predicted"/>
<organism evidence="2 3">
    <name type="scientific">Candidatus Gottesmanbacteria bacterium RBG_16_37_8</name>
    <dbReference type="NCBI Taxonomy" id="1798371"/>
    <lineage>
        <taxon>Bacteria</taxon>
        <taxon>Candidatus Gottesmaniibacteriota</taxon>
    </lineage>
</organism>
<name>A0A1F5YRV2_9BACT</name>
<feature type="transmembrane region" description="Helical" evidence="1">
    <location>
        <begin position="196"/>
        <end position="213"/>
    </location>
</feature>
<reference evidence="2 3" key="1">
    <citation type="journal article" date="2016" name="Nat. Commun.">
        <title>Thousands of microbial genomes shed light on interconnected biogeochemical processes in an aquifer system.</title>
        <authorList>
            <person name="Anantharaman K."/>
            <person name="Brown C.T."/>
            <person name="Hug L.A."/>
            <person name="Sharon I."/>
            <person name="Castelle C.J."/>
            <person name="Probst A.J."/>
            <person name="Thomas B.C."/>
            <person name="Singh A."/>
            <person name="Wilkins M.J."/>
            <person name="Karaoz U."/>
            <person name="Brodie E.L."/>
            <person name="Williams K.H."/>
            <person name="Hubbard S.S."/>
            <person name="Banfield J.F."/>
        </authorList>
    </citation>
    <scope>NUCLEOTIDE SEQUENCE [LARGE SCALE GENOMIC DNA]</scope>
</reference>
<feature type="transmembrane region" description="Helical" evidence="1">
    <location>
        <begin position="234"/>
        <end position="256"/>
    </location>
</feature>
<accession>A0A1F5YRV2</accession>